<keyword evidence="4 14" id="KW-1003">Cell membrane</keyword>
<dbReference type="PRINTS" id="PR00124">
    <property type="entry name" value="ATPASEC"/>
</dbReference>
<evidence type="ECO:0000256" key="13">
    <source>
        <dbReference type="ARBA" id="ARBA00025198"/>
    </source>
</evidence>
<dbReference type="PROSITE" id="PS00605">
    <property type="entry name" value="ATPASE_C"/>
    <property type="match status" value="1"/>
</dbReference>
<protein>
    <recommendedName>
        <fullName evidence="14">ATP synthase subunit c</fullName>
    </recommendedName>
    <alternativeName>
        <fullName evidence="14">ATP synthase F(0) sector subunit c</fullName>
    </alternativeName>
    <alternativeName>
        <fullName evidence="14">F-type ATPase subunit c</fullName>
        <shortName evidence="14">F-ATPase subunit c</shortName>
    </alternativeName>
    <alternativeName>
        <fullName evidence="14">Lipid-binding protein</fullName>
    </alternativeName>
</protein>
<evidence type="ECO:0000256" key="6">
    <source>
        <dbReference type="ARBA" id="ARBA00022692"/>
    </source>
</evidence>
<keyword evidence="3 14" id="KW-0813">Transport</keyword>
<dbReference type="Pfam" id="PF00137">
    <property type="entry name" value="ATP-synt_C"/>
    <property type="match status" value="1"/>
</dbReference>
<dbReference type="GO" id="GO:0005886">
    <property type="term" value="C:plasma membrane"/>
    <property type="evidence" value="ECO:0007669"/>
    <property type="project" value="UniProtKB-SubCell"/>
</dbReference>
<dbReference type="InterPro" id="IPR035921">
    <property type="entry name" value="F/V-ATP_Csub_sf"/>
</dbReference>
<keyword evidence="7 14" id="KW-0375">Hydrogen ion transport</keyword>
<keyword evidence="8 14" id="KW-1133">Transmembrane helix</keyword>
<evidence type="ECO:0000256" key="8">
    <source>
        <dbReference type="ARBA" id="ARBA00022989"/>
    </source>
</evidence>
<comment type="subunit">
    <text evidence="14">F-type ATPases have 2 components, F(1) - the catalytic core - and F(0) - the membrane proton channel. F(1) has five subunits: alpha(3), beta(3), gamma(1), delta(1), epsilon(1). F(0) has three main subunits: a(1), b(2) and c(10-14). The alpha and beta chains form an alternating ring which encloses part of the gamma chain. F(1) is attached to F(0) by a central stalk formed by the gamma and epsilon chains, while a peripheral stalk is formed by the delta and b chains.</text>
</comment>
<keyword evidence="6 14" id="KW-0812">Transmembrane</keyword>
<dbReference type="InterPro" id="IPR005953">
    <property type="entry name" value="ATP_synth_csu_bac/chlpt"/>
</dbReference>
<evidence type="ECO:0000256" key="3">
    <source>
        <dbReference type="ARBA" id="ARBA00022448"/>
    </source>
</evidence>
<dbReference type="CDD" id="cd18121">
    <property type="entry name" value="ATP-synt_Fo_c"/>
    <property type="match status" value="1"/>
</dbReference>
<evidence type="ECO:0000256" key="1">
    <source>
        <dbReference type="ARBA" id="ARBA00004651"/>
    </source>
</evidence>
<feature type="domain" description="V-ATPase proteolipid subunit C-like" evidence="15">
    <location>
        <begin position="36"/>
        <end position="99"/>
    </location>
</feature>
<evidence type="ECO:0000256" key="4">
    <source>
        <dbReference type="ARBA" id="ARBA00022475"/>
    </source>
</evidence>
<organism evidence="16 17">
    <name type="scientific">Thermobaculum terrenum (strain ATCC BAA-798 / CCMEE 7001 / YNP1)</name>
    <dbReference type="NCBI Taxonomy" id="525904"/>
    <lineage>
        <taxon>Bacteria</taxon>
        <taxon>Bacillati</taxon>
        <taxon>Chloroflexota</taxon>
        <taxon>Chloroflexia</taxon>
        <taxon>Candidatus Thermobaculales</taxon>
        <taxon>Candidatus Thermobaculaceae</taxon>
        <taxon>Thermobaculum</taxon>
    </lineage>
</organism>
<keyword evidence="9 14" id="KW-0406">Ion transport</keyword>
<evidence type="ECO:0000256" key="10">
    <source>
        <dbReference type="ARBA" id="ARBA00023121"/>
    </source>
</evidence>
<name>D1CDI5_THET1</name>
<comment type="function">
    <text evidence="13 14">F(1)F(0) ATP synthase produces ATP from ADP in the presence of a proton or sodium gradient. F-type ATPases consist of two structural domains, F(1) containing the extramembraneous catalytic core and F(0) containing the membrane proton channel, linked together by a central stalk and a peripheral stalk. During catalysis, ATP synthesis in the catalytic domain of F(1) is coupled via a rotary mechanism of the central stalk subunits to proton translocation.</text>
</comment>
<keyword evidence="5 14" id="KW-0138">CF(0)</keyword>
<reference evidence="17" key="1">
    <citation type="journal article" date="2010" name="Stand. Genomic Sci.">
        <title>Complete genome sequence of 'Thermobaculum terrenum' type strain (YNP1).</title>
        <authorList>
            <person name="Kiss H."/>
            <person name="Cleland D."/>
            <person name="Lapidus A."/>
            <person name="Lucas S."/>
            <person name="Glavina Del Rio T."/>
            <person name="Nolan M."/>
            <person name="Tice H."/>
            <person name="Han C."/>
            <person name="Goodwin L."/>
            <person name="Pitluck S."/>
            <person name="Liolios K."/>
            <person name="Ivanova N."/>
            <person name="Mavromatis K."/>
            <person name="Ovchinnikova G."/>
            <person name="Pati A."/>
            <person name="Chen A."/>
            <person name="Palaniappan K."/>
            <person name="Land M."/>
            <person name="Hauser L."/>
            <person name="Chang Y."/>
            <person name="Jeffries C."/>
            <person name="Lu M."/>
            <person name="Brettin T."/>
            <person name="Detter J."/>
            <person name="Goker M."/>
            <person name="Tindall B."/>
            <person name="Beck B."/>
            <person name="McDermott T."/>
            <person name="Woyke T."/>
            <person name="Bristow J."/>
            <person name="Eisen J."/>
            <person name="Markowitz V."/>
            <person name="Hugenholtz P."/>
            <person name="Kyrpides N."/>
            <person name="Klenk H."/>
            <person name="Cheng J."/>
        </authorList>
    </citation>
    <scope>NUCLEOTIDE SEQUENCE [LARGE SCALE GENOMIC DNA]</scope>
    <source>
        <strain evidence="17">ATCC BAA-798 / YNP1</strain>
    </source>
</reference>
<dbReference type="eggNOG" id="COG0636">
    <property type="taxonomic scope" value="Bacteria"/>
</dbReference>
<dbReference type="EMBL" id="CP001825">
    <property type="protein sequence ID" value="ACZ40991.1"/>
    <property type="molecule type" value="Genomic_DNA"/>
</dbReference>
<dbReference type="HOGENOM" id="CLU_148047_0_0_0"/>
<feature type="transmembrane region" description="Helical" evidence="14">
    <location>
        <begin position="36"/>
        <end position="57"/>
    </location>
</feature>
<evidence type="ECO:0000256" key="2">
    <source>
        <dbReference type="ARBA" id="ARBA00006704"/>
    </source>
</evidence>
<feature type="transmembrane region" description="Helical" evidence="14">
    <location>
        <begin position="78"/>
        <end position="101"/>
    </location>
</feature>
<keyword evidence="10 14" id="KW-0446">Lipid-binding</keyword>
<dbReference type="NCBIfam" id="TIGR01260">
    <property type="entry name" value="ATP_synt_c"/>
    <property type="match status" value="1"/>
</dbReference>
<evidence type="ECO:0000256" key="12">
    <source>
        <dbReference type="ARBA" id="ARBA00023310"/>
    </source>
</evidence>
<accession>D1CDI5</accession>
<feature type="site" description="Reversibly protonated during proton transport" evidence="14">
    <location>
        <position position="86"/>
    </location>
</feature>
<comment type="function">
    <text evidence="14">Key component of the F(0) channel; it plays a direct role in translocation across the membrane. A homomeric c-ring of between 10-14 subunits forms the central stalk rotor element with the F(1) delta and epsilon subunits.</text>
</comment>
<evidence type="ECO:0000259" key="15">
    <source>
        <dbReference type="Pfam" id="PF00137"/>
    </source>
</evidence>
<dbReference type="InterPro" id="IPR002379">
    <property type="entry name" value="ATPase_proteolipid_c-like_dom"/>
</dbReference>
<evidence type="ECO:0000256" key="5">
    <source>
        <dbReference type="ARBA" id="ARBA00022547"/>
    </source>
</evidence>
<comment type="subcellular location">
    <subcellularLocation>
        <location evidence="1 14">Cell membrane</location>
        <topology evidence="1 14">Multi-pass membrane protein</topology>
    </subcellularLocation>
</comment>
<dbReference type="Proteomes" id="UP000000323">
    <property type="component" value="Chromosome 1"/>
</dbReference>
<dbReference type="Gene3D" id="1.20.20.10">
    <property type="entry name" value="F1F0 ATP synthase subunit C"/>
    <property type="match status" value="1"/>
</dbReference>
<proteinExistence type="inferred from homology"/>
<gene>
    <name evidence="14" type="primary">atpE</name>
    <name evidence="16" type="ordered locus">Tter_0068</name>
</gene>
<evidence type="ECO:0000313" key="16">
    <source>
        <dbReference type="EMBL" id="ACZ40991.1"/>
    </source>
</evidence>
<dbReference type="FunFam" id="1.20.20.10:FF:000002">
    <property type="entry name" value="ATP synthase subunit c"/>
    <property type="match status" value="1"/>
</dbReference>
<dbReference type="AlphaFoldDB" id="D1CDI5"/>
<evidence type="ECO:0000256" key="7">
    <source>
        <dbReference type="ARBA" id="ARBA00022781"/>
    </source>
</evidence>
<dbReference type="KEGG" id="ttr:Tter_0068"/>
<dbReference type="InterPro" id="IPR020537">
    <property type="entry name" value="ATP_synth_F0_csu_DDCD_BS"/>
</dbReference>
<dbReference type="GO" id="GO:0033177">
    <property type="term" value="C:proton-transporting two-sector ATPase complex, proton-transporting domain"/>
    <property type="evidence" value="ECO:0007669"/>
    <property type="project" value="InterPro"/>
</dbReference>
<evidence type="ECO:0000313" key="17">
    <source>
        <dbReference type="Proteomes" id="UP000000323"/>
    </source>
</evidence>
<dbReference type="GO" id="GO:0046933">
    <property type="term" value="F:proton-transporting ATP synthase activity, rotational mechanism"/>
    <property type="evidence" value="ECO:0007669"/>
    <property type="project" value="UniProtKB-UniRule"/>
</dbReference>
<evidence type="ECO:0000256" key="11">
    <source>
        <dbReference type="ARBA" id="ARBA00023136"/>
    </source>
</evidence>
<dbReference type="GO" id="GO:0008289">
    <property type="term" value="F:lipid binding"/>
    <property type="evidence" value="ECO:0007669"/>
    <property type="project" value="UniProtKB-KW"/>
</dbReference>
<keyword evidence="12 14" id="KW-0066">ATP synthesis</keyword>
<dbReference type="InterPro" id="IPR000454">
    <property type="entry name" value="ATP_synth_F0_csu"/>
</dbReference>
<dbReference type="GO" id="GO:0045259">
    <property type="term" value="C:proton-transporting ATP synthase complex"/>
    <property type="evidence" value="ECO:0007669"/>
    <property type="project" value="UniProtKB-KW"/>
</dbReference>
<keyword evidence="17" id="KW-1185">Reference proteome</keyword>
<sequence length="103" mass="10269">MDLGVLTDLSNTIVAAAQNAPALQEQAANLTQFKGFASAIAIGVGALGPGLGIGLAVRGAMEATGRNPEASGDIRTTLIIGAALAEAVAIYAFLTALLILFTT</sequence>
<evidence type="ECO:0000256" key="9">
    <source>
        <dbReference type="ARBA" id="ARBA00023065"/>
    </source>
</evidence>
<dbReference type="SUPFAM" id="SSF81333">
    <property type="entry name" value="F1F0 ATP synthase subunit C"/>
    <property type="match status" value="1"/>
</dbReference>
<dbReference type="RefSeq" id="WP_012874026.1">
    <property type="nucleotide sequence ID" value="NC_013525.1"/>
</dbReference>
<dbReference type="HAMAP" id="MF_01396">
    <property type="entry name" value="ATP_synth_c_bact"/>
    <property type="match status" value="1"/>
</dbReference>
<evidence type="ECO:0000256" key="14">
    <source>
        <dbReference type="HAMAP-Rule" id="MF_01396"/>
    </source>
</evidence>
<comment type="similarity">
    <text evidence="2 14">Belongs to the ATPase C chain family.</text>
</comment>
<dbReference type="InterPro" id="IPR038662">
    <property type="entry name" value="ATP_synth_F0_csu_sf"/>
</dbReference>
<dbReference type="STRING" id="525904.Tter_0068"/>
<keyword evidence="11 14" id="KW-0472">Membrane</keyword>